<dbReference type="PIRSF" id="PIRSF006060">
    <property type="entry name" value="AA_transporter"/>
    <property type="match status" value="1"/>
</dbReference>
<dbReference type="GO" id="GO:0016020">
    <property type="term" value="C:membrane"/>
    <property type="evidence" value="ECO:0007669"/>
    <property type="project" value="UniProtKB-SubCell"/>
</dbReference>
<evidence type="ECO:0000256" key="1">
    <source>
        <dbReference type="ARBA" id="ARBA00004141"/>
    </source>
</evidence>
<evidence type="ECO:0000256" key="3">
    <source>
        <dbReference type="ARBA" id="ARBA00022989"/>
    </source>
</evidence>
<feature type="transmembrane region" description="Helical" evidence="5">
    <location>
        <begin position="416"/>
        <end position="433"/>
    </location>
</feature>
<keyword evidence="3 5" id="KW-1133">Transmembrane helix</keyword>
<keyword evidence="2 5" id="KW-0812">Transmembrane</keyword>
<dbReference type="Gene3D" id="1.20.1740.10">
    <property type="entry name" value="Amino acid/polyamine transporter I"/>
    <property type="match status" value="1"/>
</dbReference>
<keyword evidence="4 5" id="KW-0472">Membrane</keyword>
<feature type="transmembrane region" description="Helical" evidence="5">
    <location>
        <begin position="328"/>
        <end position="349"/>
    </location>
</feature>
<evidence type="ECO:0000313" key="7">
    <source>
        <dbReference type="Proteomes" id="UP000184758"/>
    </source>
</evidence>
<dbReference type="AlphaFoldDB" id="A0A1N6G365"/>
<name>A0A1N6G365_9LACT</name>
<feature type="transmembrane region" description="Helical" evidence="5">
    <location>
        <begin position="126"/>
        <end position="145"/>
    </location>
</feature>
<feature type="transmembrane region" description="Helical" evidence="5">
    <location>
        <begin position="196"/>
        <end position="218"/>
    </location>
</feature>
<dbReference type="EMBL" id="FSRN01000001">
    <property type="protein sequence ID" value="SIO01985.1"/>
    <property type="molecule type" value="Genomic_DNA"/>
</dbReference>
<protein>
    <submittedName>
        <fullName evidence="6">Serine/threonine exchange transporter, LAT family</fullName>
    </submittedName>
</protein>
<evidence type="ECO:0000256" key="2">
    <source>
        <dbReference type="ARBA" id="ARBA00022692"/>
    </source>
</evidence>
<sequence>MEKNELKKEVSGLTALTVVVGTVIGAGIFFKPTAVYGAAGAPGLGLLAWFVAGVITIAGGLTVAEIGTIYPQTGGMMIYLEKVYGRWLGFLVGWAQMIIYYPANIAALAIIFSTQFVNLFSLSDNVIVPTAILTAIFLMGVNFLGTKYSGRIQTVATILKLIPLLVIIVAGLLYPGGGVIRLIPLSVESHPVLTSFGSALIATLFAYDGWINVGTLAGEMKNPGKMLPKVIIGGLSIVMAVYLLTNIAYLFVLDSTQLAGTDTPAALVASRLFDGIGSKLVTIGILISVFGGINGYIISGLRVPYALATQKMLPFSNWFAKVNPKTNLPINGGIVILGIAILMILTGQFNQLTDLIVFVIWFFITLTFIAVIILRKTQPDIERPYKVPLYPFIPLIAIIGGLYIILNTLIVQPGNAFIGIFLTLIGIPVYFYCKKKYGVPGKD</sequence>
<feature type="transmembrane region" description="Helical" evidence="5">
    <location>
        <begin position="157"/>
        <end position="176"/>
    </location>
</feature>
<dbReference type="OrthoDB" id="3181223at2"/>
<keyword evidence="7" id="KW-1185">Reference proteome</keyword>
<reference evidence="7" key="1">
    <citation type="submission" date="2016-11" db="EMBL/GenBank/DDBJ databases">
        <authorList>
            <person name="Varghese N."/>
            <person name="Submissions S."/>
        </authorList>
    </citation>
    <scope>NUCLEOTIDE SEQUENCE [LARGE SCALE GENOMIC DNA]</scope>
    <source>
        <strain evidence="7">313</strain>
    </source>
</reference>
<feature type="transmembrane region" description="Helical" evidence="5">
    <location>
        <begin position="87"/>
        <end position="114"/>
    </location>
</feature>
<dbReference type="RefSeq" id="WP_034547798.1">
    <property type="nucleotide sequence ID" value="NZ_FSRN01000001.1"/>
</dbReference>
<evidence type="ECO:0000313" key="6">
    <source>
        <dbReference type="EMBL" id="SIO01985.1"/>
    </source>
</evidence>
<gene>
    <name evidence="6" type="ORF">SAMN05878443_0998</name>
</gene>
<evidence type="ECO:0000256" key="5">
    <source>
        <dbReference type="SAM" id="Phobius"/>
    </source>
</evidence>
<evidence type="ECO:0000256" key="4">
    <source>
        <dbReference type="ARBA" id="ARBA00023136"/>
    </source>
</evidence>
<feature type="transmembrane region" description="Helical" evidence="5">
    <location>
        <begin position="387"/>
        <end position="410"/>
    </location>
</feature>
<proteinExistence type="predicted"/>
<dbReference type="GO" id="GO:0015179">
    <property type="term" value="F:L-amino acid transmembrane transporter activity"/>
    <property type="evidence" value="ECO:0007669"/>
    <property type="project" value="TreeGrafter"/>
</dbReference>
<dbReference type="InterPro" id="IPR002293">
    <property type="entry name" value="AA/rel_permease1"/>
</dbReference>
<dbReference type="STRING" id="28230.SAMN05878443_0998"/>
<feature type="transmembrane region" description="Helical" evidence="5">
    <location>
        <begin position="46"/>
        <end position="66"/>
    </location>
</feature>
<dbReference type="eggNOG" id="COG0531">
    <property type="taxonomic scope" value="Bacteria"/>
</dbReference>
<dbReference type="Pfam" id="PF13520">
    <property type="entry name" value="AA_permease_2"/>
    <property type="match status" value="1"/>
</dbReference>
<feature type="transmembrane region" description="Helical" evidence="5">
    <location>
        <begin position="280"/>
        <end position="307"/>
    </location>
</feature>
<comment type="subcellular location">
    <subcellularLocation>
        <location evidence="1">Membrane</location>
        <topology evidence="1">Multi-pass membrane protein</topology>
    </subcellularLocation>
</comment>
<feature type="transmembrane region" description="Helical" evidence="5">
    <location>
        <begin position="12"/>
        <end position="30"/>
    </location>
</feature>
<organism evidence="6 7">
    <name type="scientific">Carnobacterium alterfunditum</name>
    <dbReference type="NCBI Taxonomy" id="28230"/>
    <lineage>
        <taxon>Bacteria</taxon>
        <taxon>Bacillati</taxon>
        <taxon>Bacillota</taxon>
        <taxon>Bacilli</taxon>
        <taxon>Lactobacillales</taxon>
        <taxon>Carnobacteriaceae</taxon>
        <taxon>Carnobacterium</taxon>
    </lineage>
</organism>
<accession>A0A1N6G365</accession>
<feature type="transmembrane region" description="Helical" evidence="5">
    <location>
        <begin position="355"/>
        <end position="375"/>
    </location>
</feature>
<dbReference type="Proteomes" id="UP000184758">
    <property type="component" value="Unassembled WGS sequence"/>
</dbReference>
<feature type="transmembrane region" description="Helical" evidence="5">
    <location>
        <begin position="230"/>
        <end position="252"/>
    </location>
</feature>
<dbReference type="PANTHER" id="PTHR11785:SF512">
    <property type="entry name" value="SOBREMESA, ISOFORM B"/>
    <property type="match status" value="1"/>
</dbReference>
<dbReference type="PANTHER" id="PTHR11785">
    <property type="entry name" value="AMINO ACID TRANSPORTER"/>
    <property type="match status" value="1"/>
</dbReference>
<dbReference type="InterPro" id="IPR050598">
    <property type="entry name" value="AminoAcid_Transporter"/>
</dbReference>